<dbReference type="GO" id="GO:0006106">
    <property type="term" value="P:fumarate metabolic process"/>
    <property type="evidence" value="ECO:0007669"/>
    <property type="project" value="InterPro"/>
</dbReference>
<gene>
    <name evidence="5" type="primary">frdD</name>
    <name evidence="6" type="ORF">GCM10011369_29800</name>
</gene>
<name>A0A8J2U8D0_9GAMM</name>
<feature type="transmembrane region" description="Helical" evidence="5">
    <location>
        <begin position="61"/>
        <end position="79"/>
    </location>
</feature>
<accession>A0A8J2U8D0</accession>
<keyword evidence="3 5" id="KW-1133">Transmembrane helix</keyword>
<evidence type="ECO:0000313" key="6">
    <source>
        <dbReference type="EMBL" id="GGA85800.1"/>
    </source>
</evidence>
<keyword evidence="7" id="KW-1185">Reference proteome</keyword>
<evidence type="ECO:0000256" key="1">
    <source>
        <dbReference type="ARBA" id="ARBA00022475"/>
    </source>
</evidence>
<protein>
    <recommendedName>
        <fullName evidence="5">Fumarate reductase subunit D</fullName>
    </recommendedName>
    <alternativeName>
        <fullName evidence="5">Quinol-fumarate reductase subunit D</fullName>
        <shortName evidence="5">QFR subunit D</shortName>
    </alternativeName>
</protein>
<feature type="transmembrane region" description="Helical" evidence="5">
    <location>
        <begin position="15"/>
        <end position="41"/>
    </location>
</feature>
<comment type="caution">
    <text evidence="6">The sequence shown here is derived from an EMBL/GenBank/DDBJ whole genome shotgun (WGS) entry which is preliminary data.</text>
</comment>
<organism evidence="6 7">
    <name type="scientific">Neiella marina</name>
    <dbReference type="NCBI Taxonomy" id="508461"/>
    <lineage>
        <taxon>Bacteria</taxon>
        <taxon>Pseudomonadati</taxon>
        <taxon>Pseudomonadota</taxon>
        <taxon>Gammaproteobacteria</taxon>
        <taxon>Alteromonadales</taxon>
        <taxon>Echinimonadaceae</taxon>
        <taxon>Neiella</taxon>
    </lineage>
</organism>
<keyword evidence="1 5" id="KW-1003">Cell membrane</keyword>
<proteinExistence type="inferred from homology"/>
<dbReference type="GO" id="GO:0005886">
    <property type="term" value="C:plasma membrane"/>
    <property type="evidence" value="ECO:0007669"/>
    <property type="project" value="UniProtKB-SubCell"/>
</dbReference>
<dbReference type="EMBL" id="BMDX01000018">
    <property type="protein sequence ID" value="GGA85800.1"/>
    <property type="molecule type" value="Genomic_DNA"/>
</dbReference>
<dbReference type="OrthoDB" id="9804636at2"/>
<keyword evidence="2 5" id="KW-0812">Transmembrane</keyword>
<dbReference type="InterPro" id="IPR003418">
    <property type="entry name" value="Fumarate_red_D"/>
</dbReference>
<reference evidence="7" key="1">
    <citation type="journal article" date="2019" name="Int. J. Syst. Evol. Microbiol.">
        <title>The Global Catalogue of Microorganisms (GCM) 10K type strain sequencing project: providing services to taxonomists for standard genome sequencing and annotation.</title>
        <authorList>
            <consortium name="The Broad Institute Genomics Platform"/>
            <consortium name="The Broad Institute Genome Sequencing Center for Infectious Disease"/>
            <person name="Wu L."/>
            <person name="Ma J."/>
        </authorList>
    </citation>
    <scope>NUCLEOTIDE SEQUENCE [LARGE SCALE GENOMIC DNA]</scope>
    <source>
        <strain evidence="7">CGMCC 1.10130</strain>
    </source>
</reference>
<dbReference type="HAMAP" id="MF_00709">
    <property type="entry name" value="Fumarate_red_D"/>
    <property type="match status" value="1"/>
</dbReference>
<dbReference type="RefSeq" id="WP_087506883.1">
    <property type="nucleotide sequence ID" value="NZ_BMDX01000018.1"/>
</dbReference>
<feature type="transmembrane region" description="Helical" evidence="5">
    <location>
        <begin position="100"/>
        <end position="119"/>
    </location>
</feature>
<dbReference type="GO" id="GO:0000104">
    <property type="term" value="F:succinate dehydrogenase activity"/>
    <property type="evidence" value="ECO:0007669"/>
    <property type="project" value="UniProtKB-UniRule"/>
</dbReference>
<evidence type="ECO:0000256" key="3">
    <source>
        <dbReference type="ARBA" id="ARBA00022989"/>
    </source>
</evidence>
<dbReference type="NCBIfam" id="NF003977">
    <property type="entry name" value="PRK05470.1-1"/>
    <property type="match status" value="1"/>
</dbReference>
<dbReference type="GO" id="GO:0045283">
    <property type="term" value="C:fumarate reductase complex"/>
    <property type="evidence" value="ECO:0007669"/>
    <property type="project" value="UniProtKB-UniRule"/>
</dbReference>
<dbReference type="AlphaFoldDB" id="A0A8J2U8D0"/>
<keyword evidence="4 5" id="KW-0472">Membrane</keyword>
<dbReference type="Proteomes" id="UP000619743">
    <property type="component" value="Unassembled WGS sequence"/>
</dbReference>
<dbReference type="Pfam" id="PF02313">
    <property type="entry name" value="Fumarate_red_D"/>
    <property type="match status" value="1"/>
</dbReference>
<evidence type="ECO:0000313" key="7">
    <source>
        <dbReference type="Proteomes" id="UP000619743"/>
    </source>
</evidence>
<evidence type="ECO:0000256" key="5">
    <source>
        <dbReference type="HAMAP-Rule" id="MF_00709"/>
    </source>
</evidence>
<dbReference type="Gene3D" id="1.20.1300.10">
    <property type="entry name" value="Fumarate reductase/succinate dehydrogenase, transmembrane subunit"/>
    <property type="match status" value="1"/>
</dbReference>
<comment type="similarity">
    <text evidence="5">Belongs to the FrdD family.</text>
</comment>
<comment type="function">
    <text evidence="5">Anchors the catalytic components of the fumarate reductase complex to the cell membrane, binds quinones.</text>
</comment>
<dbReference type="SUPFAM" id="SSF81343">
    <property type="entry name" value="Fumarate reductase respiratory complex transmembrane subunits"/>
    <property type="match status" value="1"/>
</dbReference>
<comment type="subcellular location">
    <subcellularLocation>
        <location evidence="5">Cell membrane</location>
        <topology evidence="5">Multi-pass membrane protein</topology>
    </subcellularLocation>
</comment>
<dbReference type="InterPro" id="IPR034804">
    <property type="entry name" value="SQR/QFR_C/D"/>
</dbReference>
<evidence type="ECO:0000256" key="4">
    <source>
        <dbReference type="ARBA" id="ARBA00023136"/>
    </source>
</evidence>
<evidence type="ECO:0000256" key="2">
    <source>
        <dbReference type="ARBA" id="ARBA00022692"/>
    </source>
</evidence>
<sequence>MSKSGKTYHRADEPIFWGLFGAGGVVAAFATPALILITGILVPLGVLQLDYASVNAFANNWFGKLILLAVIAFPMWHACHRIFHAMHDLKIDTARGFFKLFWYGMAFVVSIAAAAYLIAI</sequence>
<dbReference type="PIRSF" id="PIRSF000179">
    <property type="entry name" value="FrdD"/>
    <property type="match status" value="1"/>
</dbReference>
<comment type="subunit">
    <text evidence="5">Part of an enzyme complex containing four subunits: a flavoprotein (FrdA), an iron-sulfur protein (FrdB), and two hydrophobic anchor proteins (FrdC and FrdD).</text>
</comment>
<dbReference type="CDD" id="cd00547">
    <property type="entry name" value="QFR_TypeD_subunitD"/>
    <property type="match status" value="1"/>
</dbReference>